<keyword evidence="8" id="KW-1185">Reference proteome</keyword>
<keyword evidence="2" id="KW-0597">Phosphoprotein</keyword>
<dbReference type="Pfam" id="PF25786">
    <property type="entry name" value="HEAT_GCN1_C"/>
    <property type="match status" value="1"/>
</dbReference>
<dbReference type="PANTHER" id="PTHR23346">
    <property type="entry name" value="TRANSLATIONAL ACTIVATOR GCN1-RELATED"/>
    <property type="match status" value="1"/>
</dbReference>
<feature type="domain" description="TOG" evidence="6">
    <location>
        <begin position="1335"/>
        <end position="1566"/>
    </location>
</feature>
<comment type="similarity">
    <text evidence="1">Belongs to the GCN1 family.</text>
</comment>
<dbReference type="InterPro" id="IPR056810">
    <property type="entry name" value="GNC1-like_N"/>
</dbReference>
<feature type="repeat" description="HEAT" evidence="4">
    <location>
        <begin position="1627"/>
        <end position="1665"/>
    </location>
</feature>
<dbReference type="InterPro" id="IPR016024">
    <property type="entry name" value="ARM-type_fold"/>
</dbReference>
<dbReference type="Pfam" id="PF13513">
    <property type="entry name" value="HEAT_EZ"/>
    <property type="match status" value="1"/>
</dbReference>
<dbReference type="SMART" id="SM01349">
    <property type="entry name" value="TOG"/>
    <property type="match status" value="3"/>
</dbReference>
<dbReference type="PANTHER" id="PTHR23346:SF7">
    <property type="entry name" value="STALLED RIBOSOME SENSOR GCN1"/>
    <property type="match status" value="1"/>
</dbReference>
<name>A0ABD1X0B6_9LAMI</name>
<dbReference type="InterPro" id="IPR057546">
    <property type="entry name" value="HEAT_GCN1"/>
</dbReference>
<feature type="repeat" description="HEAT" evidence="4">
    <location>
        <begin position="1973"/>
        <end position="2010"/>
    </location>
</feature>
<feature type="region of interest" description="Disordered" evidence="5">
    <location>
        <begin position="2619"/>
        <end position="2670"/>
    </location>
</feature>
<evidence type="ECO:0000256" key="4">
    <source>
        <dbReference type="PROSITE-ProRule" id="PRU00103"/>
    </source>
</evidence>
<feature type="compositionally biased region" description="Basic and acidic residues" evidence="5">
    <location>
        <begin position="826"/>
        <end position="837"/>
    </location>
</feature>
<proteinExistence type="inferred from homology"/>
<dbReference type="Gene3D" id="1.25.10.10">
    <property type="entry name" value="Leucine-rich Repeat Variant"/>
    <property type="match status" value="8"/>
</dbReference>
<feature type="domain" description="TOG" evidence="6">
    <location>
        <begin position="1918"/>
        <end position="2141"/>
    </location>
</feature>
<dbReference type="InterPro" id="IPR021133">
    <property type="entry name" value="HEAT_type_2"/>
</dbReference>
<dbReference type="InterPro" id="IPR034085">
    <property type="entry name" value="TOG"/>
</dbReference>
<dbReference type="SUPFAM" id="SSF48371">
    <property type="entry name" value="ARM repeat"/>
    <property type="match status" value="4"/>
</dbReference>
<dbReference type="FunFam" id="1.25.10.10:FF:000096">
    <property type="entry name" value="eIF-2-alpha kinase activator gcn1"/>
    <property type="match status" value="1"/>
</dbReference>
<comment type="caution">
    <text evidence="7">The sequence shown here is derived from an EMBL/GenBank/DDBJ whole genome shotgun (WGS) entry which is preliminary data.</text>
</comment>
<gene>
    <name evidence="7" type="ORF">Fot_00129</name>
</gene>
<evidence type="ECO:0000256" key="3">
    <source>
        <dbReference type="ARBA" id="ARBA00022737"/>
    </source>
</evidence>
<dbReference type="Pfam" id="PF24984">
    <property type="entry name" value="HEAT_EF3_GNC1"/>
    <property type="match status" value="1"/>
</dbReference>
<dbReference type="PROSITE" id="PS50077">
    <property type="entry name" value="HEAT_REPEAT"/>
    <property type="match status" value="3"/>
</dbReference>
<accession>A0ABD1X0B6</accession>
<dbReference type="InterPro" id="IPR011989">
    <property type="entry name" value="ARM-like"/>
</dbReference>
<dbReference type="EMBL" id="JBFOLJ010000001">
    <property type="protein sequence ID" value="KAL2555390.1"/>
    <property type="molecule type" value="Genomic_DNA"/>
</dbReference>
<reference evidence="8" key="1">
    <citation type="submission" date="2024-07" db="EMBL/GenBank/DDBJ databases">
        <title>Two chromosome-level genome assemblies of Korean endemic species Abeliophyllum distichum and Forsythia ovata (Oleaceae).</title>
        <authorList>
            <person name="Jang H."/>
        </authorList>
    </citation>
    <scope>NUCLEOTIDE SEQUENCE [LARGE SCALE GENOMIC DNA]</scope>
</reference>
<evidence type="ECO:0000256" key="5">
    <source>
        <dbReference type="SAM" id="MobiDB-lite"/>
    </source>
</evidence>
<dbReference type="FunFam" id="1.25.10.10:FF:000162">
    <property type="entry name" value="GCN1, eIF2 alpha kinase activator homolog"/>
    <property type="match status" value="1"/>
</dbReference>
<evidence type="ECO:0000259" key="6">
    <source>
        <dbReference type="SMART" id="SM01349"/>
    </source>
</evidence>
<dbReference type="FunFam" id="1.25.10.10:FF:000090">
    <property type="entry name" value="eIF-2-alpha kinase activator GCN1"/>
    <property type="match status" value="1"/>
</dbReference>
<evidence type="ECO:0000313" key="8">
    <source>
        <dbReference type="Proteomes" id="UP001604277"/>
    </source>
</evidence>
<keyword evidence="3" id="KW-0677">Repeat</keyword>
<feature type="region of interest" description="Disordered" evidence="5">
    <location>
        <begin position="799"/>
        <end position="837"/>
    </location>
</feature>
<feature type="domain" description="TOG" evidence="6">
    <location>
        <begin position="1652"/>
        <end position="1910"/>
    </location>
</feature>
<organism evidence="7 8">
    <name type="scientific">Forsythia ovata</name>
    <dbReference type="NCBI Taxonomy" id="205694"/>
    <lineage>
        <taxon>Eukaryota</taxon>
        <taxon>Viridiplantae</taxon>
        <taxon>Streptophyta</taxon>
        <taxon>Embryophyta</taxon>
        <taxon>Tracheophyta</taxon>
        <taxon>Spermatophyta</taxon>
        <taxon>Magnoliopsida</taxon>
        <taxon>eudicotyledons</taxon>
        <taxon>Gunneridae</taxon>
        <taxon>Pentapetalae</taxon>
        <taxon>asterids</taxon>
        <taxon>lamiids</taxon>
        <taxon>Lamiales</taxon>
        <taxon>Oleaceae</taxon>
        <taxon>Forsythieae</taxon>
        <taxon>Forsythia</taxon>
    </lineage>
</organism>
<dbReference type="Proteomes" id="UP001604277">
    <property type="component" value="Unassembled WGS sequence"/>
</dbReference>
<sequence>MVMGSNNNSPMEALMSIAPLITTSSTKMRIQIFRHQIPSILNNLDSAQMTSEFASLLVDLIFQTLSIYDDRRSRKPVDDVIVKAFSEDLFMKSFAATLVQVMEKQSKFQSPIDCYRVLKWSFLLLTESQFALLSKNALCRVVQAQASVLHIAMQGSFRVRRRCKQIFFHLFTKSPDIYKTYMEELKDARIPYKDSPELLQLMLEISISNPSIFDKWKQIFLDMYTKAVLNAREKPTDGLSEAFAPLFTDLSHEDFKNVVLPSSVKMLKRNPELVLESIGVLLKTIKIDLSKYAVEILSAVLSQARHADEGRRFTALSIIRCLSQKSSSPDAVEAMFNAVKSVIGGSEGRLTFPYQRVGMINALQEISNAPEGKYMNSLSPTICGFLFSFYKDDGNEEVKLASLSCLGAWAVKSPDAICPEMITFFASGLKEKEVLRRGHLRCLRIICRKTDVVIQMSSLLLPLLQLVKTGFTKAAQRLDGIYALLCVAKIAALDVKADEIVSKEKIWQLILQNEPSIVPISMASKISAEDCMTCLNLFEVLLVDYPQRVLEIFPLRLLLQFVLFLACHPIWDIRKAAYDAIGKILVGSPQLSETIMLEFSDYLSVVGAKALVNMSDAENLVDSQVPFLPSVEVLVKTLVVISSAVLAASPNACVQILFCSHHPYLVGTAKRNAVWRRLQKCLQKLGFDPVGLLTANVADLCKSLLGVKGLMSSNYLEQQGAINSLSTLMSIIPGDTYAQFEKHLIDLPDRVAHDALSENDIQIFRTPEGMLSSEQGVYVAESVAAKNVKQAKGRFRTYDNDDNLDQVQSNHSGRRDPPSKEVAGVGKKDAAKSMKKTEKAKTAKEEARDLQLREEACIREKVLVIQKNLSLMLKALGEMALANPVFTHSQLPSLVKFVNPLLHSTIVGDMAFETMVKLSKCTADPLCNWALEIATALRLIVTEEVNVLWKLFPPVCEAEVNGDPSLGLFERVVSGLSVSCKSGPLPVDSFKFMFPIMERILLSPKKTGLHDDVLQILFLHMDPILPLPRIRMLSVLYHVLGVVPAYQASIGPALNELCLGLQPDEVAPALYGVYAKGIHVRMACLNAVKCIPAVSNCSIPQNVEVATSLWLALHDPEKSVAEAAEYVWDCYRNEFGTDYSGLFKALSHDNYNVRVAAAEALAAALDEKPDTIQESLSTLFSLYIRDAGFGEDNIDAAWLGRQGIALALLAVADVLRTKDLPVVMTFLISRALADGNADVRGRMIDAGITIIDKHGRDNVALLFPIFENYLNKKASDEEKYDLVREGVVIFTGALAKHLAEGDPKVHAVVEKLLDVINTPSEAVQRAVSTCLSPLMQSKQEDAPALISGLLDKLMKSDKYGERRGAAFGLAGVVKGLRISSLKKYGIITALHEGLSDRNSAKSREGSLLAFECLCEKLGRLFEPYVIQMLPLLLVSFSDQVVAVREAAEAAARAMMSQLTAQGVKLVLPSLLKGLEDKAWRTKQSSVQLLGAMAYCAPQQLSQCLPKIVPKLAEVLTDTHPKVQSAGQTALQQVGSVIKNPEISALVPTLLMGLTDPNGYTKYSLDILLQTTFINSVDAPSLALLVPIVYRGLRERSVETKKKAAQIAGNMCSLVTEPKDMIPYIGFLLPEIKKVLVDPIPEVRSVAARALGSLVRGMGEENFPDLVPWLFDTLKSDASNVERSGAAQGLSEVLAALGTEYFEGILPDVIRNCSHPKASVRDGYLTLFKYLPRSLGVQFQNYLQQVLPAILDGLADENESVRDAALGAGHVLVEHYATTSLPLLLPAVEDGIFNDNWRIRQSSVDLLGDLLFKVAGTSGKALLEGGSDDEGASTEAQGRAIIEVLGREKRNEVLAALYMVRTDVSLTVRQAALHVWKTIVANTPKTLKEIMPVLMKTLISSLASSSSERRQVAVRSLGELVRKLGDRVLPLIVPILSQGLSDSNPSRRQGVCIGLSEVMASAGKSQLLTFMDELIPTIRTALCDSMPEVRESAGMAFSTLYKSAGMQAIDEIIPTLLHALEDEQMSDTALDGLKQILSVRTTVVLPHILPKLVNLPLNAFNAHALAALAEVAGPGLDFHLGTVLPALLSAMSDGDEDVQTLAKKAAETVVLVIDEEGVESLISELLKGVGDNQASIRLSSSYLIGYFFQNSKLYLVDEAPIMISTLIILLSDTDSASVEVAWEALSRVISSVPKEVLPSYIKLVRDAVSTSRDKERRKRKGGPVLIPGFCLPKALQPVVPIFLQGLISGSAELREQAALGLGELIEVTSEQALKPFVIPITGPLIRIIGDRFPWQVKNAILSTLSIIIQKGGMALKPFLPQLQTTFIKCLQDNTRTVRSSAAFALGKLSAISNRVDPLVGDLLSGLQADDVGIREAILRALEGVIKNAGKNVSSAVQTRIYNQLKDMIYDNDDLVRSSSASILGIVSQYLEDGQISEVLKELTDSASSSSWTTKHGSVLAISSILRHNPAIIYASPLFTVVVNSLKSTLKDEKFPVRESSTRSLGRLLLHQIQSDPANTTAHSATLASLVTAMQDDSSEVRRRALSAVKAAAKVNPAAVIIHVSLFGSVLAECVKDGSATVRFAAERCALHTFQLTKGAENVQAAQKYITGLDARRIAKLPEHSDDSEDGEDESRKKAKNERRDRAENSQKRRTSSDPAKEAGEIPGEVEFHHTTKKDKRVVNFDTICAGFFVLFAEGEPKTGINAASTGGEIIDTTGRVQEWEALWKTEVKNACHVNGWFRPVTLHLRRRQRR</sequence>
<dbReference type="Pfam" id="PF24993">
    <property type="entry name" value="GNC1_N"/>
    <property type="match status" value="1"/>
</dbReference>
<evidence type="ECO:0000313" key="7">
    <source>
        <dbReference type="EMBL" id="KAL2555390.1"/>
    </source>
</evidence>
<evidence type="ECO:0000256" key="1">
    <source>
        <dbReference type="ARBA" id="ARBA00007366"/>
    </source>
</evidence>
<feature type="compositionally biased region" description="Basic and acidic residues" evidence="5">
    <location>
        <begin position="2640"/>
        <end position="2670"/>
    </location>
</feature>
<dbReference type="Pfam" id="PF24987">
    <property type="entry name" value="HEAT_EF3_N"/>
    <property type="match status" value="2"/>
</dbReference>
<protein>
    <submittedName>
        <fullName evidence="7">Protein ILITYHIA</fullName>
    </submittedName>
</protein>
<evidence type="ECO:0000256" key="2">
    <source>
        <dbReference type="ARBA" id="ARBA00022553"/>
    </source>
</evidence>
<feature type="repeat" description="HEAT" evidence="4">
    <location>
        <begin position="2082"/>
        <end position="2120"/>
    </location>
</feature>
<dbReference type="Pfam" id="PF23271">
    <property type="entry name" value="HEAT_GCN1"/>
    <property type="match status" value="2"/>
</dbReference>